<dbReference type="Pfam" id="PF23109">
    <property type="entry name" value="ARCH_RTEL1"/>
    <property type="match status" value="1"/>
</dbReference>
<evidence type="ECO:0000256" key="18">
    <source>
        <dbReference type="SAM" id="MobiDB-lite"/>
    </source>
</evidence>
<dbReference type="CDD" id="cd18788">
    <property type="entry name" value="SF2_C_XPD"/>
    <property type="match status" value="1"/>
</dbReference>
<organism evidence="20 21">
    <name type="scientific">Pocillopora meandrina</name>
    <dbReference type="NCBI Taxonomy" id="46732"/>
    <lineage>
        <taxon>Eukaryota</taxon>
        <taxon>Metazoa</taxon>
        <taxon>Cnidaria</taxon>
        <taxon>Anthozoa</taxon>
        <taxon>Hexacorallia</taxon>
        <taxon>Scleractinia</taxon>
        <taxon>Astrocoeniina</taxon>
        <taxon>Pocilloporidae</taxon>
        <taxon>Pocillopora</taxon>
    </lineage>
</organism>
<feature type="binding site" evidence="17">
    <location>
        <position position="213"/>
    </location>
    <ligand>
        <name>[4Fe-4S] cluster</name>
        <dbReference type="ChEBI" id="CHEBI:49883"/>
    </ligand>
</feature>
<dbReference type="InterPro" id="IPR027417">
    <property type="entry name" value="P-loop_NTPase"/>
</dbReference>
<comment type="caution">
    <text evidence="20">The sequence shown here is derived from an EMBL/GenBank/DDBJ whole genome shotgun (WGS) entry which is preliminary data.</text>
</comment>
<dbReference type="InterPro" id="IPR057498">
    <property type="entry name" value="Rtel1_ARCH"/>
</dbReference>
<keyword evidence="10 17" id="KW-0411">Iron-sulfur</keyword>
<evidence type="ECO:0000256" key="17">
    <source>
        <dbReference type="HAMAP-Rule" id="MF_03065"/>
    </source>
</evidence>
<dbReference type="GO" id="GO:0090657">
    <property type="term" value="P:telomeric loop disassembly"/>
    <property type="evidence" value="ECO:0007669"/>
    <property type="project" value="TreeGrafter"/>
</dbReference>
<sequence length="1088" mass="122767">MVQLHIRGVDVDFPFPPYDCQVSYMEKVIQCLQEGKNGILESPTGTGKTLCLLCATLAWRESYVAKLQLRQRLTSDQGGSSYVQALGEELQHATNGGSWEATDGDKGSFLEAPRILYSSRTHSQLSQAVQELKNTIYRPKVSIIGSREQLCVNNDVLKQETNSAKVHMCRAKVQARTCHFFNNLDANKANKDFTQSILDIEDLVELGQRHRVCPYYMARELKTTADIIFMPYNYLLDLKSRKANNVDISGSIILFDEAHNLEKTCEETASFDLTSFDIASCIEDVAQCIEIVECREHNVLDVTETAGDVDISKEDLAHLKSLFIELEKLIDMQELPKNGDGLTKPGSFMFDLLGKLNMNFSTKDQVLEVLDKCNTLLVGDTQKFRGKHFALQKFSDALQIIFSKDVQNQSSSLNEAKFFKVHIQLEPDSNKKKKNLDVWTTGSKISKQGRTLSYWCFSPGHAMKDLMSYGVWTVVLTSGTLSPLESFRAEMQISFPIQLENPHVIEQHQMMVGVITKAPDGATLNSSYETRFTTEYMTGLGNTIVNFSRTVPNGLLVFFPSYPVMNKCLEHWQNSGTWSRLEQHKPLFAEPKGKGDFAETMERFYEKINDPSYNAATFFAVCRGKVSEGLDFADMNGRAVVITGLPFPPKMDAKVRLKMNFLDENLRKAKSSSSKGLSGRQWYRQQASRAVNQAVGRVIRHKQDFGAILLCDVRFTYPDAVQQLPSWMKQYVKVYKDFGSVQRDLIHFFRTADKMVDKSSMKVKSYKNNSSRAENTSAKKISDENLSHISIEETDLQKNKRKETVKDVKNLTAGEAPVSSLRLKYVYKSSGVKDMANTAKPASLIEFLTNSETAPKAELPKESPEQKERSLSEAIMKRKEVNRTTKPKKVLKVVKVKEEEKPRSSADQHTSSLNKAQKLNEAKMYISKVKQALSDGQYRIFSQVLSKYKQSLDLDFLIEGLTPLFTAIEAQYPLMLGFSSFIRDPADKVRFFEAYSDITGSDVPSHFIAGLKVKKEKESQPVTDDSCRVGKKRKSEENNQTLSHEQSRKITKVQSRPDKVFKPEYASSLSGTSSRLLDITKHLNGGGL</sequence>
<accession>A0AAU9XNI1</accession>
<dbReference type="InterPro" id="IPR006555">
    <property type="entry name" value="ATP-dep_Helicase_C"/>
</dbReference>
<dbReference type="FunFam" id="3.40.50.300:FF:000431">
    <property type="entry name" value="Regulator of telomere elongation helicase 1"/>
    <property type="match status" value="1"/>
</dbReference>
<dbReference type="Gene3D" id="3.40.50.300">
    <property type="entry name" value="P-loop containing nucleotide triphosphate hydrolases"/>
    <property type="match status" value="2"/>
</dbReference>
<dbReference type="CDD" id="cd17970">
    <property type="entry name" value="DEAHc_FancJ"/>
    <property type="match status" value="1"/>
</dbReference>
<evidence type="ECO:0000256" key="13">
    <source>
        <dbReference type="ARBA" id="ARBA00023235"/>
    </source>
</evidence>
<keyword evidence="3 17" id="KW-0479">Metal-binding</keyword>
<dbReference type="NCBIfam" id="TIGR00604">
    <property type="entry name" value="rad3"/>
    <property type="match status" value="1"/>
</dbReference>
<keyword evidence="6 17" id="KW-0378">Hydrolase</keyword>
<feature type="binding site" evidence="17">
    <location>
        <position position="178"/>
    </location>
    <ligand>
        <name>[4Fe-4S] cluster</name>
        <dbReference type="ChEBI" id="CHEBI:49883"/>
    </ligand>
</feature>
<evidence type="ECO:0000256" key="5">
    <source>
        <dbReference type="ARBA" id="ARBA00022763"/>
    </source>
</evidence>
<comment type="catalytic activity">
    <reaction evidence="15 17">
        <text>ATP + H2O = ADP + phosphate + H(+)</text>
        <dbReference type="Rhea" id="RHEA:13065"/>
        <dbReference type="ChEBI" id="CHEBI:15377"/>
        <dbReference type="ChEBI" id="CHEBI:15378"/>
        <dbReference type="ChEBI" id="CHEBI:30616"/>
        <dbReference type="ChEBI" id="CHEBI:43474"/>
        <dbReference type="ChEBI" id="CHEBI:456216"/>
    </reaction>
</comment>
<keyword evidence="21" id="KW-1185">Reference proteome</keyword>
<feature type="domain" description="Helicase ATP-binding" evidence="19">
    <location>
        <begin position="7"/>
        <end position="338"/>
    </location>
</feature>
<comment type="function">
    <text evidence="17">A probable ATP-dependent DNA helicase implicated in DNA repair and the maintenance of genomic stability. Acts as an anti-recombinase to counteract toxic recombination and limit crossover during meiosis. Regulates meiotic recombination and crossover homeostasis by physically dissociating strand invasion events and thereby promotes noncrossover repair by meiotic synthesis dependent strand annealing (SDSA) as well as disassembly of D loop recombination intermediates.</text>
</comment>
<feature type="region of interest" description="Disordered" evidence="18">
    <location>
        <begin position="1019"/>
        <end position="1059"/>
    </location>
</feature>
<protein>
    <recommendedName>
        <fullName evidence="16 17">Regulator of telomere elongation helicase 1 homolog</fullName>
        <ecNumber evidence="17">5.6.2.-</ecNumber>
    </recommendedName>
</protein>
<keyword evidence="12 17" id="KW-0234">DNA repair</keyword>
<dbReference type="InterPro" id="IPR010614">
    <property type="entry name" value="RAD3-like_helicase_DEAD"/>
</dbReference>
<dbReference type="GO" id="GO:0070182">
    <property type="term" value="F:DNA polymerase binding"/>
    <property type="evidence" value="ECO:0007669"/>
    <property type="project" value="TreeGrafter"/>
</dbReference>
<keyword evidence="7 17" id="KW-0347">Helicase</keyword>
<evidence type="ECO:0000313" key="20">
    <source>
        <dbReference type="EMBL" id="CAH3151222.1"/>
    </source>
</evidence>
<dbReference type="GO" id="GO:0010569">
    <property type="term" value="P:regulation of double-strand break repair via homologous recombination"/>
    <property type="evidence" value="ECO:0007669"/>
    <property type="project" value="UniProtKB-UniRule"/>
</dbReference>
<dbReference type="HAMAP" id="MF_03065">
    <property type="entry name" value="RTEL1"/>
    <property type="match status" value="1"/>
</dbReference>
<dbReference type="InterPro" id="IPR014013">
    <property type="entry name" value="Helic_SF1/SF2_ATP-bd_DinG/Rad3"/>
</dbReference>
<dbReference type="InterPro" id="IPR006554">
    <property type="entry name" value="Helicase-like_DEXD_c2"/>
</dbReference>
<feature type="compositionally biased region" description="Basic and acidic residues" evidence="18">
    <location>
        <begin position="858"/>
        <end position="879"/>
    </location>
</feature>
<reference evidence="20 21" key="1">
    <citation type="submission" date="2022-05" db="EMBL/GenBank/DDBJ databases">
        <authorList>
            <consortium name="Genoscope - CEA"/>
            <person name="William W."/>
        </authorList>
    </citation>
    <scope>NUCLEOTIDE SEQUENCE [LARGE SCALE GENOMIC DNA]</scope>
</reference>
<dbReference type="GO" id="GO:0016818">
    <property type="term" value="F:hydrolase activity, acting on acid anhydrides, in phosphorus-containing anhydrides"/>
    <property type="evidence" value="ECO:0007669"/>
    <property type="project" value="InterPro"/>
</dbReference>
<gene>
    <name evidence="20" type="ORF">PMEA_00025274</name>
</gene>
<proteinExistence type="inferred from homology"/>
<evidence type="ECO:0000256" key="16">
    <source>
        <dbReference type="ARBA" id="ARBA00073810"/>
    </source>
</evidence>
<dbReference type="Gene3D" id="1.20.1160.20">
    <property type="match status" value="1"/>
</dbReference>
<evidence type="ECO:0000256" key="14">
    <source>
        <dbReference type="ARBA" id="ARBA00023242"/>
    </source>
</evidence>
<feature type="region of interest" description="Disordered" evidence="18">
    <location>
        <begin position="855"/>
        <end position="879"/>
    </location>
</feature>
<dbReference type="EC" id="5.6.2.-" evidence="17"/>
<evidence type="ECO:0000313" key="21">
    <source>
        <dbReference type="Proteomes" id="UP001159428"/>
    </source>
</evidence>
<dbReference type="GO" id="GO:1904430">
    <property type="term" value="P:negative regulation of t-circle formation"/>
    <property type="evidence" value="ECO:0007669"/>
    <property type="project" value="TreeGrafter"/>
</dbReference>
<evidence type="ECO:0000259" key="19">
    <source>
        <dbReference type="PROSITE" id="PS51193"/>
    </source>
</evidence>
<keyword evidence="9 17" id="KW-0408">Iron</keyword>
<dbReference type="PANTHER" id="PTHR11472">
    <property type="entry name" value="DNA REPAIR DEAD HELICASE RAD3/XP-D SUBFAMILY MEMBER"/>
    <property type="match status" value="1"/>
</dbReference>
<keyword evidence="2 17" id="KW-0004">4Fe-4S</keyword>
<keyword evidence="13 17" id="KW-0413">Isomerase</keyword>
<dbReference type="Pfam" id="PF13307">
    <property type="entry name" value="Helicase_C_2"/>
    <property type="match status" value="1"/>
</dbReference>
<evidence type="ECO:0000256" key="11">
    <source>
        <dbReference type="ARBA" id="ARBA00023125"/>
    </source>
</evidence>
<feature type="binding site" evidence="17">
    <location>
        <position position="151"/>
    </location>
    <ligand>
        <name>[4Fe-4S] cluster</name>
        <dbReference type="ChEBI" id="CHEBI:49883"/>
    </ligand>
</feature>
<dbReference type="PROSITE" id="PS51193">
    <property type="entry name" value="HELICASE_ATP_BIND_2"/>
    <property type="match status" value="1"/>
</dbReference>
<comment type="subcellular location">
    <subcellularLocation>
        <location evidence="1 17">Nucleus</location>
    </subcellularLocation>
</comment>
<dbReference type="PANTHER" id="PTHR11472:SF34">
    <property type="entry name" value="REGULATOR OF TELOMERE ELONGATION HELICASE 1"/>
    <property type="match status" value="1"/>
</dbReference>
<dbReference type="EMBL" id="CALNXJ010000049">
    <property type="protein sequence ID" value="CAH3151222.1"/>
    <property type="molecule type" value="Genomic_DNA"/>
</dbReference>
<dbReference type="SUPFAM" id="SSF52540">
    <property type="entry name" value="P-loop containing nucleoside triphosphate hydrolases"/>
    <property type="match status" value="2"/>
</dbReference>
<keyword evidence="8 17" id="KW-0067">ATP-binding</keyword>
<dbReference type="Proteomes" id="UP001159428">
    <property type="component" value="Unassembled WGS sequence"/>
</dbReference>
<evidence type="ECO:0000256" key="10">
    <source>
        <dbReference type="ARBA" id="ARBA00023014"/>
    </source>
</evidence>
<dbReference type="GO" id="GO:0003678">
    <property type="term" value="F:DNA helicase activity"/>
    <property type="evidence" value="ECO:0007669"/>
    <property type="project" value="UniProtKB-UniRule"/>
</dbReference>
<dbReference type="Pfam" id="PF23116">
    <property type="entry name" value="HHD_RTEL1"/>
    <property type="match status" value="1"/>
</dbReference>
<feature type="binding site" evidence="17">
    <location>
        <position position="169"/>
    </location>
    <ligand>
        <name>[4Fe-4S] cluster</name>
        <dbReference type="ChEBI" id="CHEBI:49883"/>
    </ligand>
</feature>
<dbReference type="AlphaFoldDB" id="A0AAU9XNI1"/>
<name>A0AAU9XNI1_9CNID</name>
<dbReference type="GO" id="GO:0006310">
    <property type="term" value="P:DNA recombination"/>
    <property type="evidence" value="ECO:0007669"/>
    <property type="project" value="InterPro"/>
</dbReference>
<dbReference type="GO" id="GO:0046872">
    <property type="term" value="F:metal ion binding"/>
    <property type="evidence" value="ECO:0007669"/>
    <property type="project" value="UniProtKB-UniRule"/>
</dbReference>
<keyword evidence="4 17" id="KW-0547">Nucleotide-binding</keyword>
<dbReference type="GO" id="GO:0045910">
    <property type="term" value="P:negative regulation of DNA recombination"/>
    <property type="evidence" value="ECO:0007669"/>
    <property type="project" value="TreeGrafter"/>
</dbReference>
<dbReference type="GO" id="GO:0051539">
    <property type="term" value="F:4 iron, 4 sulfur cluster binding"/>
    <property type="evidence" value="ECO:0007669"/>
    <property type="project" value="UniProtKB-UniRule"/>
</dbReference>
<keyword evidence="5 17" id="KW-0227">DNA damage</keyword>
<keyword evidence="14 17" id="KW-0539">Nucleus</keyword>
<evidence type="ECO:0000256" key="1">
    <source>
        <dbReference type="ARBA" id="ARBA00004123"/>
    </source>
</evidence>
<dbReference type="InterPro" id="IPR030845">
    <property type="entry name" value="RTEL1"/>
</dbReference>
<evidence type="ECO:0000256" key="9">
    <source>
        <dbReference type="ARBA" id="ARBA00023004"/>
    </source>
</evidence>
<evidence type="ECO:0000256" key="2">
    <source>
        <dbReference type="ARBA" id="ARBA00022485"/>
    </source>
</evidence>
<dbReference type="GO" id="GO:0005634">
    <property type="term" value="C:nucleus"/>
    <property type="evidence" value="ECO:0007669"/>
    <property type="project" value="UniProtKB-SubCell"/>
</dbReference>
<dbReference type="Pfam" id="PF06733">
    <property type="entry name" value="DEAD_2"/>
    <property type="match status" value="1"/>
</dbReference>
<dbReference type="SMART" id="SM00491">
    <property type="entry name" value="HELICc2"/>
    <property type="match status" value="1"/>
</dbReference>
<evidence type="ECO:0000256" key="7">
    <source>
        <dbReference type="ARBA" id="ARBA00022806"/>
    </source>
</evidence>
<dbReference type="GO" id="GO:0006260">
    <property type="term" value="P:DNA replication"/>
    <property type="evidence" value="ECO:0007669"/>
    <property type="project" value="InterPro"/>
</dbReference>
<comment type="similarity">
    <text evidence="17">Belongs to the helicase family. RAD3/XPD subfamily.</text>
</comment>
<evidence type="ECO:0000256" key="12">
    <source>
        <dbReference type="ARBA" id="ARBA00023204"/>
    </source>
</evidence>
<evidence type="ECO:0000256" key="15">
    <source>
        <dbReference type="ARBA" id="ARBA00049360"/>
    </source>
</evidence>
<evidence type="ECO:0000256" key="6">
    <source>
        <dbReference type="ARBA" id="ARBA00022801"/>
    </source>
</evidence>
<dbReference type="GO" id="GO:0006281">
    <property type="term" value="P:DNA repair"/>
    <property type="evidence" value="ECO:0007669"/>
    <property type="project" value="UniProtKB-UniRule"/>
</dbReference>
<evidence type="ECO:0000256" key="3">
    <source>
        <dbReference type="ARBA" id="ARBA00022723"/>
    </source>
</evidence>
<keyword evidence="11 17" id="KW-0238">DNA-binding</keyword>
<evidence type="ECO:0000256" key="4">
    <source>
        <dbReference type="ARBA" id="ARBA00022741"/>
    </source>
</evidence>
<dbReference type="GO" id="GO:0003677">
    <property type="term" value="F:DNA binding"/>
    <property type="evidence" value="ECO:0007669"/>
    <property type="project" value="UniProtKB-UniRule"/>
</dbReference>
<dbReference type="InterPro" id="IPR013020">
    <property type="entry name" value="Rad3/Chl1-like"/>
</dbReference>
<dbReference type="InterPro" id="IPR045028">
    <property type="entry name" value="DinG/Rad3-like"/>
</dbReference>
<dbReference type="GO" id="GO:0005524">
    <property type="term" value="F:ATP binding"/>
    <property type="evidence" value="ECO:0007669"/>
    <property type="project" value="UniProtKB-UniRule"/>
</dbReference>
<dbReference type="SMART" id="SM00488">
    <property type="entry name" value="DEXDc2"/>
    <property type="match status" value="1"/>
</dbReference>
<evidence type="ECO:0000256" key="8">
    <source>
        <dbReference type="ARBA" id="ARBA00022840"/>
    </source>
</evidence>